<feature type="region of interest" description="Disordered" evidence="1">
    <location>
        <begin position="448"/>
        <end position="468"/>
    </location>
</feature>
<feature type="region of interest" description="Disordered" evidence="1">
    <location>
        <begin position="1152"/>
        <end position="1391"/>
    </location>
</feature>
<proteinExistence type="predicted"/>
<evidence type="ECO:0008006" key="4">
    <source>
        <dbReference type="Google" id="ProtNLM"/>
    </source>
</evidence>
<feature type="region of interest" description="Disordered" evidence="1">
    <location>
        <begin position="1"/>
        <end position="244"/>
    </location>
</feature>
<feature type="compositionally biased region" description="Basic and acidic residues" evidence="1">
    <location>
        <begin position="96"/>
        <end position="131"/>
    </location>
</feature>
<feature type="compositionally biased region" description="Low complexity" evidence="1">
    <location>
        <begin position="309"/>
        <end position="328"/>
    </location>
</feature>
<feature type="compositionally biased region" description="Basic and acidic residues" evidence="1">
    <location>
        <begin position="1561"/>
        <end position="1581"/>
    </location>
</feature>
<feature type="compositionally biased region" description="Basic and acidic residues" evidence="1">
    <location>
        <begin position="612"/>
        <end position="626"/>
    </location>
</feature>
<feature type="compositionally biased region" description="Low complexity" evidence="1">
    <location>
        <begin position="2603"/>
        <end position="2620"/>
    </location>
</feature>
<feature type="compositionally biased region" description="Polar residues" evidence="1">
    <location>
        <begin position="2781"/>
        <end position="2799"/>
    </location>
</feature>
<feature type="compositionally biased region" description="Basic and acidic residues" evidence="1">
    <location>
        <begin position="2120"/>
        <end position="2165"/>
    </location>
</feature>
<comment type="caution">
    <text evidence="2">The sequence shown here is derived from an EMBL/GenBank/DDBJ whole genome shotgun (WGS) entry which is preliminary data.</text>
</comment>
<feature type="compositionally biased region" description="Low complexity" evidence="1">
    <location>
        <begin position="2559"/>
        <end position="2572"/>
    </location>
</feature>
<feature type="compositionally biased region" description="Basic residues" evidence="1">
    <location>
        <begin position="2583"/>
        <end position="2593"/>
    </location>
</feature>
<feature type="compositionally biased region" description="Basic residues" evidence="1">
    <location>
        <begin position="632"/>
        <end position="648"/>
    </location>
</feature>
<feature type="compositionally biased region" description="Polar residues" evidence="1">
    <location>
        <begin position="2472"/>
        <end position="2487"/>
    </location>
</feature>
<feature type="compositionally biased region" description="Acidic residues" evidence="1">
    <location>
        <begin position="2824"/>
        <end position="2834"/>
    </location>
</feature>
<feature type="compositionally biased region" description="Basic residues" evidence="1">
    <location>
        <begin position="3044"/>
        <end position="3053"/>
    </location>
</feature>
<feature type="compositionally biased region" description="Basic and acidic residues" evidence="1">
    <location>
        <begin position="1153"/>
        <end position="1182"/>
    </location>
</feature>
<feature type="compositionally biased region" description="Basic and acidic residues" evidence="1">
    <location>
        <begin position="2378"/>
        <end position="2387"/>
    </location>
</feature>
<feature type="compositionally biased region" description="Polar residues" evidence="1">
    <location>
        <begin position="375"/>
        <end position="392"/>
    </location>
</feature>
<feature type="compositionally biased region" description="Basic and acidic residues" evidence="1">
    <location>
        <begin position="2031"/>
        <end position="2046"/>
    </location>
</feature>
<feature type="region of interest" description="Disordered" evidence="1">
    <location>
        <begin position="689"/>
        <end position="888"/>
    </location>
</feature>
<feature type="compositionally biased region" description="Basic and acidic residues" evidence="1">
    <location>
        <begin position="1768"/>
        <end position="1780"/>
    </location>
</feature>
<protein>
    <recommendedName>
        <fullName evidence="4">Involucrin repeat protein</fullName>
    </recommendedName>
</protein>
<feature type="compositionally biased region" description="Acidic residues" evidence="1">
    <location>
        <begin position="833"/>
        <end position="843"/>
    </location>
</feature>
<dbReference type="InterPro" id="IPR053268">
    <property type="entry name" value="Woronin_anchor"/>
</dbReference>
<feature type="region of interest" description="Disordered" evidence="1">
    <location>
        <begin position="1009"/>
        <end position="1137"/>
    </location>
</feature>
<feature type="compositionally biased region" description="Polar residues" evidence="1">
    <location>
        <begin position="1051"/>
        <end position="1062"/>
    </location>
</feature>
<feature type="compositionally biased region" description="Basic and acidic residues" evidence="1">
    <location>
        <begin position="1803"/>
        <end position="1823"/>
    </location>
</feature>
<sequence length="3243" mass="357370">MFKALMGSRSSSDVRSKSSRRKDKDRSERSERSERSDKSDTRSISSRKSSRGDDRDRGLGDLTIYSPSSRSRRGPASIAGDSVASFVTAEAEPIDDYDRYVERTPKRRDSDRESKSSRRRERDRSISPDRERRRRETQHTSDGDYDRERDRRERRRTHSGDPYVPPISTNMPSSAPNAQFPTDGPAGFSQFPTQYDHALPSAGHSPEHDVYDPHVQQQFPGQFPDTVAQPYRPPNPAGAAADYYGDQGQSVEYQPGIRPARPAILPNTQTHLMAASPSANPPPEPSSMGQTGAAAAYFDDELSGPEVNPPVTSSSRPPKPSKPSAGSIAPAAAAVAGAATYGVGNITSHAESYESEQHHSSSYNHQSQTMAYNQPMSYNQPVPYNQSMSGGSQKPPKPSHSHHFSEGAALAAAGVAGGYLAGHHHSSSSPEQASPYAFHNYEQSSQTGMAPYVSGHPEALHVAGPGGHATHAIHNPGFYPHGPSALVMHERQRGAVGRFVDFWRDPEGVGRFEDYTETIGVCKYCFTPGTTSVDAPRKHHYHPRRRRNSADRHSSGSSRVSKSSRYNSSDDEGRRRKKSNKTSWLPGMLAGYGAKSLFSSKEFDDSYSIRSGRVESSHGEEDDRRSYTSRGVARRSGRSPHRDSKRPHSGYSRSDRSRSRSSSRSGKHSFMKEAALGAAVGGAAYAITKSHDRSCSSSPERRHRRKDSTSSSSVVNMSRPAKKSVAGNIGSFFTASSENRKKRHTKKRKGFFSFNGGSSSSSLDNDLAFGDGFRKKSPKSKKKDKKEKDVDAALLGLGATANRLAGSSPHGRSAGQMYTTKSRHSNYASSATNDDEWVDESEDQSSVSSALAFGASSPDTSDSASSKWGWRWGSKKDKKKEKRSSATNAALAMGAGALGAAAISSAHRDKDSKPVSDGALQHVYPMPTSDPSRFDAAQINPHAQPGGQPTLVRPGPIPLQQPQPFAPVSQAVYTTQGPPPGTIPVHSAPVAPVYGSGFPQYRIQDLDSRDAGWAPVDPTSSGRGPHRRSDSFPVYPTQEPAPTLKRRSTGKDQASVSFNLTEEQVERERHLNRRDNGHREEVVEQPLVLYDREEELARQEESDRRERRRMEKELKELERRRDEDDRAKESSSWVGPAAAGLIGAAATSAIISHKHDDNVSETSSRHSERREKRIAERYRYENEEAPSLVSTFPPSEPIDDEITVEHREEPKPRSPRRVRPAPVYDDYAEFYAPKELRHSPDAHDGKSTSMPTIVEVEPASERRAREEPAPQQDYSYEPYENVDRLPWPVPRLNFIEPTPPHSVNGGSVRDATAPSAPVDTPKRDRPTGSRVSWGEHETHEYEIPSSSEQDPLDYESREVSAKDVPLPPSEVSARDVPLPASEVSQHRDEKSQYGNDIEFAATIAAATAAAGFDPSFITNDPSYHTRTSPPGSEDEAHAQFTSPWSSRKQGFVEEEELDPKSKNVPSHHAQDKDELFFDEQQTNQDRDVCGRRENSIAQEVIEHLNGKRSNDASPERDADTFSMPGGFEEVHPQDLVDDRSVVTAPVDNKSKSKSKSKKSRRSEEFEIPEYKDQDPPVDESRSIPSAPEPEVLRERPVNDLETSQTREPSTMGDPFSVISAPTSKDETSKSQSRKSRRSGDEFETASQEPEVSAPYDSFSVISAPASKDETSKSTSRKSRRSGDDFEIDSRKRSEEEDVARSLEWTAPVEEESSQPKKSRRSGDDFEVAYQEPRHDNFSVISAPTSKDETSKSKSRKSRRSGDDFEVDNQEREIVEPRDDSFSVISAPVSKDETSKTKSRKSRRSGDDFEIHDSREPSLSREPSRSGASTPVHKEESKHRKSRRSGDDYASRSREVSLARDDRSILSAPVSKEETSKSRRSRRSGDDFDISRSRDVSEVHDDARSVISESGKSRRSRRSDDFDPRRDAETPPPDDENGDEKKRRRKRRSKHEGEGYADDDARSVVTDAADDNKSERRRHRHRSSRDFDDTASITSAITDVADDKSERRKHRHRSSRDFDDNASVTSSPARISESRERGKDKDKKDKSGGFLRSLFGSQVSAPAERVRSDHSRDHSRSSSLDKRSSREAISEAGGDDERRRRKKRSSKSRSSSNGDELDAYLSEKEKGDPNLEEYRSSRQRKEEERRHKYEDIVDSGRKRDSAKDFNDDTNSFLSEGPEMPADRTGASGLPEDAAVAAGLDLNEVLQQRPRSRSISPPNAEKTLDLTPKSRSRPGSPEASRRSPQRRHSIAKSTESPTAVPLHFRRPPTSPGLSRAVPVEPVPSPGSPSQQRHRRPGSVEFRNSREIRPLWLVERHSSAKGEPEEEGHLPSLPSSKGSSRVPSIENLKDLNDEEMKSWEHVDLSHEIMDRPNLTISTDQANEHREREIDILDSQQATPTAEHHDENKGRPRYEFHSPSELLQDPACLDELTSTSFERLPSIEGSAVGVNDRELSADDKSKETRRALDALEGRSQPEQTPTQEKSSFNFNQGGFADVVDAAAIAAVKEHDQHAAPADKAVSGFGDIVDQAVAQASDEPKAQDDGAIEPTGETSRELIPDSIEQPVAEAQPEAAEPPADDVEASQSSKKKKKKKGKKNQAQEDDVPTETSAETPETAPEPQPEAVESSREIQIEPEALPVEAEAPAQLEPESEPIEAPKDITAEPEVAAESSEPIVAPEPETEVVPTEAEQADDTASSSKKSKKDKKKKKKGKNASTDESTEDVAVAQPVEEPSLLKETDETLPSSTEPISQEVPAENVQTEEFATPIEKETPADEASEPVFTDANETQTSETAQLEAEQTSRGIEDTAPVTLDESTPMPETPKESTDGEENFEEAVEEQTTQPIEEQLSPPVEEKQSTPEPVVEETPAEETPAEATESKSEKRKNKKKKNRKSAVEDTVDETVVETETPKPTPEEPQPERSILADHTDAQSAPISGEALPSDIDKDVELPSDLAAQEPAPAQEQNVSSSEPVESGVPVEIETTEESSRDIPEATMESQPEAELVTPMDAAANDTTEPALDTQAELAPEAPPATETEAEAEVPMTAAQKKKAKKDKKKKDQEGQASVPEEETLAESAEAAPTADAAVEESVKEIVTPEEEPVAVAPEAEQQAPVEAETSLEAEQPSLSEQTAEFEKPAEESASLAEQAADKVETETPTEPTEPVEQETTEEAAAEPEIPMTAAEKKKAKKNKKKQQKQEEDPTPAQDDAPSTDTQKWLSLLKTLPLPTLSPSQTKMFLLPLRLKSIP</sequence>
<feature type="compositionally biased region" description="Low complexity" evidence="1">
    <location>
        <begin position="844"/>
        <end position="872"/>
    </location>
</feature>
<feature type="compositionally biased region" description="Basic and acidic residues" evidence="1">
    <location>
        <begin position="1064"/>
        <end position="1082"/>
    </location>
</feature>
<feature type="compositionally biased region" description="Polar residues" evidence="1">
    <location>
        <begin position="167"/>
        <end position="180"/>
    </location>
</feature>
<dbReference type="OrthoDB" id="74545at2759"/>
<feature type="region of interest" description="Disordered" evidence="1">
    <location>
        <begin position="533"/>
        <end position="585"/>
    </location>
</feature>
<feature type="compositionally biased region" description="Polar residues" evidence="1">
    <location>
        <begin position="1417"/>
        <end position="1430"/>
    </location>
</feature>
<feature type="compositionally biased region" description="Basic residues" evidence="1">
    <location>
        <begin position="775"/>
        <end position="785"/>
    </location>
</feature>
<feature type="region of interest" description="Disordered" evidence="1">
    <location>
        <begin position="2367"/>
        <end position="2487"/>
    </location>
</feature>
<feature type="compositionally biased region" description="Low complexity" evidence="1">
    <location>
        <begin position="2660"/>
        <end position="2685"/>
    </location>
</feature>
<feature type="compositionally biased region" description="Basic and acidic residues" evidence="1">
    <location>
        <begin position="1870"/>
        <end position="1903"/>
    </location>
</feature>
<feature type="region of interest" description="Disordered" evidence="1">
    <location>
        <begin position="375"/>
        <end position="404"/>
    </location>
</feature>
<feature type="compositionally biased region" description="Basic and acidic residues" evidence="1">
    <location>
        <begin position="1232"/>
        <end position="1246"/>
    </location>
</feature>
<feature type="compositionally biased region" description="Low complexity" evidence="1">
    <location>
        <begin position="3018"/>
        <end position="3043"/>
    </location>
</feature>
<feature type="compositionally biased region" description="Basic residues" evidence="1">
    <location>
        <begin position="2878"/>
        <end position="2889"/>
    </location>
</feature>
<reference evidence="2" key="1">
    <citation type="submission" date="2021-07" db="EMBL/GenBank/DDBJ databases">
        <authorList>
            <person name="Branca A.L. A."/>
        </authorList>
    </citation>
    <scope>NUCLEOTIDE SEQUENCE</scope>
</reference>
<feature type="compositionally biased region" description="Basic and acidic residues" evidence="1">
    <location>
        <begin position="1484"/>
        <end position="1519"/>
    </location>
</feature>
<feature type="compositionally biased region" description="Basic and acidic residues" evidence="1">
    <location>
        <begin position="1095"/>
        <end position="1129"/>
    </location>
</feature>
<dbReference type="PANTHER" id="PTHR40641">
    <property type="entry name" value="INVOLUCRIN REPEAT PROTEIN (AFU_ORTHOLOGUE AFUA_2G08060)"/>
    <property type="match status" value="1"/>
</dbReference>
<evidence type="ECO:0000256" key="1">
    <source>
        <dbReference type="SAM" id="MobiDB-lite"/>
    </source>
</evidence>
<accession>A0A9W4N154</accession>
<gene>
    <name evidence="2" type="ORF">PSALAMII_LOCUS218</name>
</gene>
<feature type="compositionally biased region" description="Basic and acidic residues" evidence="1">
    <location>
        <begin position="1680"/>
        <end position="1700"/>
    </location>
</feature>
<feature type="compositionally biased region" description="Basic and acidic residues" evidence="1">
    <location>
        <begin position="1528"/>
        <end position="1540"/>
    </location>
</feature>
<feature type="region of interest" description="Disordered" evidence="1">
    <location>
        <begin position="611"/>
        <end position="673"/>
    </location>
</feature>
<dbReference type="EMBL" id="CAJVPD010000011">
    <property type="protein sequence ID" value="CAG8228073.1"/>
    <property type="molecule type" value="Genomic_DNA"/>
</dbReference>
<feature type="compositionally biased region" description="Basic residues" evidence="1">
    <location>
        <begin position="2696"/>
        <end position="2709"/>
    </location>
</feature>
<feature type="compositionally biased region" description="Acidic residues" evidence="1">
    <location>
        <begin position="2859"/>
        <end position="2869"/>
    </location>
</feature>
<feature type="compositionally biased region" description="Basic residues" evidence="1">
    <location>
        <begin position="1551"/>
        <end position="1560"/>
    </location>
</feature>
<evidence type="ECO:0000313" key="2">
    <source>
        <dbReference type="EMBL" id="CAG8228073.1"/>
    </source>
</evidence>
<feature type="compositionally biased region" description="Polar residues" evidence="1">
    <location>
        <begin position="1439"/>
        <end position="1448"/>
    </location>
</feature>
<feature type="compositionally biased region" description="Basic and acidic residues" evidence="1">
    <location>
        <begin position="1950"/>
        <end position="1961"/>
    </location>
</feature>
<feature type="compositionally biased region" description="Low complexity" evidence="1">
    <location>
        <begin position="60"/>
        <end position="80"/>
    </location>
</feature>
<feature type="compositionally biased region" description="Basic and acidic residues" evidence="1">
    <location>
        <begin position="1259"/>
        <end position="1268"/>
    </location>
</feature>
<feature type="compositionally biased region" description="Basic and acidic residues" evidence="1">
    <location>
        <begin position="12"/>
        <end position="41"/>
    </location>
</feature>
<feature type="compositionally biased region" description="Basic and acidic residues" evidence="1">
    <location>
        <begin position="137"/>
        <end position="151"/>
    </location>
</feature>
<feature type="compositionally biased region" description="Low complexity" evidence="1">
    <location>
        <begin position="709"/>
        <end position="719"/>
    </location>
</feature>
<feature type="compositionally biased region" description="Low complexity" evidence="1">
    <location>
        <begin position="2630"/>
        <end position="2645"/>
    </location>
</feature>
<dbReference type="PANTHER" id="PTHR40641:SF2">
    <property type="entry name" value="INVOLUCRIN REPEAT PROTEIN"/>
    <property type="match status" value="1"/>
</dbReference>
<feature type="compositionally biased region" description="Basic and acidic residues" evidence="1">
    <location>
        <begin position="1203"/>
        <end position="1212"/>
    </location>
</feature>
<feature type="compositionally biased region" description="Low complexity" evidence="1">
    <location>
        <begin position="3070"/>
        <end position="3081"/>
    </location>
</feature>
<feature type="compositionally biased region" description="Polar residues" evidence="1">
    <location>
        <begin position="816"/>
        <end position="832"/>
    </location>
</feature>
<feature type="region of interest" description="Disordered" evidence="1">
    <location>
        <begin position="2526"/>
        <end position="3212"/>
    </location>
</feature>
<dbReference type="Proteomes" id="UP001152592">
    <property type="component" value="Unassembled WGS sequence"/>
</dbReference>
<name>A0A9W4N154_9EURO</name>
<feature type="region of interest" description="Disordered" evidence="1">
    <location>
        <begin position="301"/>
        <end position="328"/>
    </location>
</feature>
<feature type="compositionally biased region" description="Low complexity" evidence="1">
    <location>
        <begin position="751"/>
        <end position="762"/>
    </location>
</feature>
<feature type="compositionally biased region" description="Basic residues" evidence="1">
    <location>
        <begin position="537"/>
        <end position="547"/>
    </location>
</feature>
<feature type="compositionally biased region" description="Basic and acidic residues" evidence="1">
    <location>
        <begin position="1831"/>
        <end position="1863"/>
    </location>
</feature>
<feature type="compositionally biased region" description="Basic and acidic residues" evidence="1">
    <location>
        <begin position="50"/>
        <end position="59"/>
    </location>
</feature>
<feature type="region of interest" description="Disordered" evidence="1">
    <location>
        <begin position="902"/>
        <end position="963"/>
    </location>
</feature>
<feature type="region of interest" description="Disordered" evidence="1">
    <location>
        <begin position="1417"/>
        <end position="2350"/>
    </location>
</feature>
<feature type="compositionally biased region" description="Basic residues" evidence="1">
    <location>
        <begin position="3182"/>
        <end position="3191"/>
    </location>
</feature>
<feature type="compositionally biased region" description="Basic and acidic residues" evidence="1">
    <location>
        <begin position="2398"/>
        <end position="2414"/>
    </location>
</feature>
<feature type="compositionally biased region" description="Low complexity" evidence="1">
    <location>
        <begin position="555"/>
        <end position="567"/>
    </location>
</feature>
<organism evidence="2 3">
    <name type="scientific">Penicillium salamii</name>
    <dbReference type="NCBI Taxonomy" id="1612424"/>
    <lineage>
        <taxon>Eukaryota</taxon>
        <taxon>Fungi</taxon>
        <taxon>Dikarya</taxon>
        <taxon>Ascomycota</taxon>
        <taxon>Pezizomycotina</taxon>
        <taxon>Eurotiomycetes</taxon>
        <taxon>Eurotiomycetidae</taxon>
        <taxon>Eurotiales</taxon>
        <taxon>Aspergillaceae</taxon>
        <taxon>Penicillium</taxon>
    </lineage>
</organism>
<feature type="compositionally biased region" description="Basic and acidic residues" evidence="1">
    <location>
        <begin position="2300"/>
        <end position="2326"/>
    </location>
</feature>
<feature type="compositionally biased region" description="Basic and acidic residues" evidence="1">
    <location>
        <begin position="1917"/>
        <end position="1928"/>
    </location>
</feature>
<feature type="compositionally biased region" description="Basic and acidic residues" evidence="1">
    <location>
        <begin position="1320"/>
        <end position="1342"/>
    </location>
</feature>
<feature type="compositionally biased region" description="Acidic residues" evidence="1">
    <location>
        <begin position="3158"/>
        <end position="3170"/>
    </location>
</feature>
<feature type="compositionally biased region" description="Basic residues" evidence="1">
    <location>
        <begin position="740"/>
        <end position="750"/>
    </location>
</feature>
<feature type="compositionally biased region" description="Low complexity" evidence="1">
    <location>
        <begin position="2951"/>
        <end position="2977"/>
    </location>
</feature>
<feature type="compositionally biased region" description="Basic and acidic residues" evidence="1">
    <location>
        <begin position="2063"/>
        <end position="2088"/>
    </location>
</feature>
<feature type="compositionally biased region" description="Basic and acidic residues" evidence="1">
    <location>
        <begin position="2447"/>
        <end position="2468"/>
    </location>
</feature>
<evidence type="ECO:0000313" key="3">
    <source>
        <dbReference type="Proteomes" id="UP001152592"/>
    </source>
</evidence>
<feature type="compositionally biased region" description="Polar residues" evidence="1">
    <location>
        <begin position="2330"/>
        <end position="2339"/>
    </location>
</feature>
<feature type="compositionally biased region" description="Basic residues" evidence="1">
    <location>
        <begin position="659"/>
        <end position="669"/>
    </location>
</feature>
<feature type="compositionally biased region" description="Low complexity" evidence="1">
    <location>
        <begin position="3098"/>
        <end position="3113"/>
    </location>
</feature>